<comment type="caution">
    <text evidence="1">The sequence shown here is derived from an EMBL/GenBank/DDBJ whole genome shotgun (WGS) entry which is preliminary data.</text>
</comment>
<organism evidence="1 2">
    <name type="scientific">Linum tenue</name>
    <dbReference type="NCBI Taxonomy" id="586396"/>
    <lineage>
        <taxon>Eukaryota</taxon>
        <taxon>Viridiplantae</taxon>
        <taxon>Streptophyta</taxon>
        <taxon>Embryophyta</taxon>
        <taxon>Tracheophyta</taxon>
        <taxon>Spermatophyta</taxon>
        <taxon>Magnoliopsida</taxon>
        <taxon>eudicotyledons</taxon>
        <taxon>Gunneridae</taxon>
        <taxon>Pentapetalae</taxon>
        <taxon>rosids</taxon>
        <taxon>fabids</taxon>
        <taxon>Malpighiales</taxon>
        <taxon>Linaceae</taxon>
        <taxon>Linum</taxon>
    </lineage>
</organism>
<proteinExistence type="predicted"/>
<accession>A0AAV0QQ97</accession>
<gene>
    <name evidence="1" type="ORF">LITE_LOCUS43967</name>
</gene>
<sequence length="74" mass="8258">MRAVEEELGELLEETQNQLNEAEKRSGAEAAIGIGREKPRRAVGGMKGWLLVYGRVVTELVNRLGSYGVIWMIK</sequence>
<dbReference type="EMBL" id="CAMGYJ010000010">
    <property type="protein sequence ID" value="CAI0546438.1"/>
    <property type="molecule type" value="Genomic_DNA"/>
</dbReference>
<keyword evidence="2" id="KW-1185">Reference proteome</keyword>
<protein>
    <submittedName>
        <fullName evidence="1">Uncharacterized protein</fullName>
    </submittedName>
</protein>
<dbReference type="Proteomes" id="UP001154282">
    <property type="component" value="Unassembled WGS sequence"/>
</dbReference>
<evidence type="ECO:0000313" key="2">
    <source>
        <dbReference type="Proteomes" id="UP001154282"/>
    </source>
</evidence>
<evidence type="ECO:0000313" key="1">
    <source>
        <dbReference type="EMBL" id="CAI0546438.1"/>
    </source>
</evidence>
<dbReference type="AlphaFoldDB" id="A0AAV0QQ97"/>
<name>A0AAV0QQ97_9ROSI</name>
<reference evidence="1" key="1">
    <citation type="submission" date="2022-08" db="EMBL/GenBank/DDBJ databases">
        <authorList>
            <person name="Gutierrez-Valencia J."/>
        </authorList>
    </citation>
    <scope>NUCLEOTIDE SEQUENCE</scope>
</reference>